<sequence>MPEIINAFHHIVIFLVITSPMARPISLFIQLGDILMAVWLLILLVRIL</sequence>
<accession>A0ACC0X2A7</accession>
<organism evidence="1 2">
    <name type="scientific">Pistacia integerrima</name>
    <dbReference type="NCBI Taxonomy" id="434235"/>
    <lineage>
        <taxon>Eukaryota</taxon>
        <taxon>Viridiplantae</taxon>
        <taxon>Streptophyta</taxon>
        <taxon>Embryophyta</taxon>
        <taxon>Tracheophyta</taxon>
        <taxon>Spermatophyta</taxon>
        <taxon>Magnoliopsida</taxon>
        <taxon>eudicotyledons</taxon>
        <taxon>Gunneridae</taxon>
        <taxon>Pentapetalae</taxon>
        <taxon>rosids</taxon>
        <taxon>malvids</taxon>
        <taxon>Sapindales</taxon>
        <taxon>Anacardiaceae</taxon>
        <taxon>Pistacia</taxon>
    </lineage>
</organism>
<dbReference type="Proteomes" id="UP001163603">
    <property type="component" value="Chromosome 15"/>
</dbReference>
<comment type="caution">
    <text evidence="1">The sequence shown here is derived from an EMBL/GenBank/DDBJ whole genome shotgun (WGS) entry which is preliminary data.</text>
</comment>
<evidence type="ECO:0000313" key="1">
    <source>
        <dbReference type="EMBL" id="KAJ0007616.1"/>
    </source>
</evidence>
<proteinExistence type="predicted"/>
<keyword evidence="2" id="KW-1185">Reference proteome</keyword>
<reference evidence="2" key="1">
    <citation type="journal article" date="2023" name="G3 (Bethesda)">
        <title>Genome assembly and association tests identify interacting loci associated with vigor, precocity, and sex in interspecific pistachio rootstocks.</title>
        <authorList>
            <person name="Palmer W."/>
            <person name="Jacygrad E."/>
            <person name="Sagayaradj S."/>
            <person name="Cavanaugh K."/>
            <person name="Han R."/>
            <person name="Bertier L."/>
            <person name="Beede B."/>
            <person name="Kafkas S."/>
            <person name="Golino D."/>
            <person name="Preece J."/>
            <person name="Michelmore R."/>
        </authorList>
    </citation>
    <scope>NUCLEOTIDE SEQUENCE [LARGE SCALE GENOMIC DNA]</scope>
</reference>
<dbReference type="EMBL" id="CM047750">
    <property type="protein sequence ID" value="KAJ0007616.1"/>
    <property type="molecule type" value="Genomic_DNA"/>
</dbReference>
<gene>
    <name evidence="1" type="ORF">Pint_30461</name>
</gene>
<evidence type="ECO:0000313" key="2">
    <source>
        <dbReference type="Proteomes" id="UP001163603"/>
    </source>
</evidence>
<protein>
    <submittedName>
        <fullName evidence="1">Uncharacterized protein</fullName>
    </submittedName>
</protein>
<name>A0ACC0X2A7_9ROSI</name>